<name>A0AAW6RNB8_9BURK</name>
<keyword evidence="1" id="KW-1133">Transmembrane helix</keyword>
<feature type="transmembrane region" description="Helical" evidence="1">
    <location>
        <begin position="47"/>
        <end position="69"/>
    </location>
</feature>
<dbReference type="AlphaFoldDB" id="A0AAW6RNB8"/>
<proteinExistence type="predicted"/>
<dbReference type="EMBL" id="JARVII010000017">
    <property type="protein sequence ID" value="MDG9699813.1"/>
    <property type="molecule type" value="Genomic_DNA"/>
</dbReference>
<dbReference type="Proteomes" id="UP001237156">
    <property type="component" value="Unassembled WGS sequence"/>
</dbReference>
<evidence type="ECO:0000313" key="3">
    <source>
        <dbReference type="Proteomes" id="UP001237156"/>
    </source>
</evidence>
<reference evidence="2 3" key="1">
    <citation type="submission" date="2023-04" db="EMBL/GenBank/DDBJ databases">
        <title>Ottowia paracancer sp. nov., isolated from human stomach.</title>
        <authorList>
            <person name="Song Y."/>
        </authorList>
    </citation>
    <scope>NUCLEOTIDE SEQUENCE [LARGE SCALE GENOMIC DNA]</scope>
    <source>
        <strain evidence="2 3">10c7w1</strain>
    </source>
</reference>
<gene>
    <name evidence="2" type="ORF">QB898_08850</name>
</gene>
<keyword evidence="1" id="KW-0812">Transmembrane</keyword>
<feature type="transmembrane region" description="Helical" evidence="1">
    <location>
        <begin position="75"/>
        <end position="95"/>
    </location>
</feature>
<evidence type="ECO:0000256" key="1">
    <source>
        <dbReference type="SAM" id="Phobius"/>
    </source>
</evidence>
<sequence length="107" mass="10693">MLSIPAPWSERLGIVSRALAAIVGGYALAALCSVALALLLPLARSEAVTWGMLASFAVYAGAALWAFAASTAARAWGGLALALAVAALPAALRWLGWMAPLSTGGGA</sequence>
<evidence type="ECO:0000313" key="2">
    <source>
        <dbReference type="EMBL" id="MDG9699813.1"/>
    </source>
</evidence>
<keyword evidence="1" id="KW-0472">Membrane</keyword>
<accession>A0AAW6RNB8</accession>
<protein>
    <submittedName>
        <fullName evidence="2">Iron transporter</fullName>
    </submittedName>
</protein>
<keyword evidence="3" id="KW-1185">Reference proteome</keyword>
<feature type="transmembrane region" description="Helical" evidence="1">
    <location>
        <begin position="20"/>
        <end position="40"/>
    </location>
</feature>
<organism evidence="2 3">
    <name type="scientific">Ottowia cancrivicina</name>
    <dbReference type="NCBI Taxonomy" id="3040346"/>
    <lineage>
        <taxon>Bacteria</taxon>
        <taxon>Pseudomonadati</taxon>
        <taxon>Pseudomonadota</taxon>
        <taxon>Betaproteobacteria</taxon>
        <taxon>Burkholderiales</taxon>
        <taxon>Comamonadaceae</taxon>
        <taxon>Ottowia</taxon>
    </lineage>
</organism>
<dbReference type="RefSeq" id="WP_279524650.1">
    <property type="nucleotide sequence ID" value="NZ_JARVII010000017.1"/>
</dbReference>
<comment type="caution">
    <text evidence="2">The sequence shown here is derived from an EMBL/GenBank/DDBJ whole genome shotgun (WGS) entry which is preliminary data.</text>
</comment>